<feature type="binding site" evidence="15">
    <location>
        <position position="67"/>
    </location>
    <ligand>
        <name>Mg(2+)</name>
        <dbReference type="ChEBI" id="CHEBI:18420"/>
        <label>1</label>
        <note>catalytic</note>
    </ligand>
</feature>
<dbReference type="PROSITE" id="PS00630">
    <property type="entry name" value="IMP_2"/>
    <property type="match status" value="1"/>
</dbReference>
<feature type="binding site" evidence="15">
    <location>
        <position position="19"/>
    </location>
    <ligand>
        <name>Mg(2+)</name>
        <dbReference type="ChEBI" id="CHEBI:18420"/>
        <label>1</label>
        <note>catalytic</note>
    </ligand>
</feature>
<dbReference type="InterPro" id="IPR000760">
    <property type="entry name" value="Inositol_monophosphatase-like"/>
</dbReference>
<dbReference type="GO" id="GO:0012505">
    <property type="term" value="C:endomembrane system"/>
    <property type="evidence" value="ECO:0007669"/>
    <property type="project" value="TreeGrafter"/>
</dbReference>
<dbReference type="GO" id="GO:0005737">
    <property type="term" value="C:cytoplasm"/>
    <property type="evidence" value="ECO:0007669"/>
    <property type="project" value="UniProtKB-ARBA"/>
</dbReference>
<dbReference type="Gene3D" id="3.40.190.80">
    <property type="match status" value="1"/>
</dbReference>
<dbReference type="Gene3D" id="3.30.540.10">
    <property type="entry name" value="Fructose-1,6-Bisphosphatase, subunit A, domain 1"/>
    <property type="match status" value="1"/>
</dbReference>
<keyword evidence="7" id="KW-0812">Transmembrane</keyword>
<dbReference type="FunFam" id="3.30.540.10:FF:000012">
    <property type="entry name" value="Blast:Putative inositol monophosphatase 3"/>
    <property type="match status" value="1"/>
</dbReference>
<evidence type="ECO:0000256" key="4">
    <source>
        <dbReference type="ARBA" id="ARBA00005152"/>
    </source>
</evidence>
<evidence type="ECO:0000256" key="6">
    <source>
        <dbReference type="ARBA" id="ARBA00013106"/>
    </source>
</evidence>
<dbReference type="PANTHER" id="PTHR43028:SF4">
    <property type="entry name" value="INOSITOL MONOPHOSPHATASE 3"/>
    <property type="match status" value="1"/>
</dbReference>
<dbReference type="EC" id="3.1.3.25" evidence="6"/>
<accession>A0A0X3PSC5</accession>
<reference evidence="16" key="1">
    <citation type="submission" date="2016-01" db="EMBL/GenBank/DDBJ databases">
        <title>Reference transcriptome for the parasite Schistocephalus solidus: insights into the molecular evolution of parasitism.</title>
        <authorList>
            <person name="Hebert F.O."/>
            <person name="Grambauer S."/>
            <person name="Barber I."/>
            <person name="Landry C.R."/>
            <person name="Aubin-Horth N."/>
        </authorList>
    </citation>
    <scope>NUCLEOTIDE SEQUENCE</scope>
</reference>
<evidence type="ECO:0000256" key="13">
    <source>
        <dbReference type="ARBA" id="ARBA00042119"/>
    </source>
</evidence>
<evidence type="ECO:0000256" key="10">
    <source>
        <dbReference type="ARBA" id="ARBA00022842"/>
    </source>
</evidence>
<evidence type="ECO:0000256" key="12">
    <source>
        <dbReference type="ARBA" id="ARBA00023136"/>
    </source>
</evidence>
<dbReference type="GO" id="GO:0052834">
    <property type="term" value="F:inositol monophosphate phosphatase activity"/>
    <property type="evidence" value="ECO:0007669"/>
    <property type="project" value="UniProtKB-EC"/>
</dbReference>
<dbReference type="PANTHER" id="PTHR43028">
    <property type="entry name" value="3'(2'),5'-BISPHOSPHATE NUCLEOTIDASE 1"/>
    <property type="match status" value="1"/>
</dbReference>
<protein>
    <recommendedName>
        <fullName evidence="6">inositol-phosphate phosphatase</fullName>
        <ecNumber evidence="6">3.1.3.25</ecNumber>
    </recommendedName>
    <alternativeName>
        <fullName evidence="14">Inositol-1(or 4)-monophosphatase 3</fullName>
    </alternativeName>
    <alternativeName>
        <fullName evidence="13">Myo-inositol monophosphatase A3</fullName>
    </alternativeName>
</protein>
<name>A0A0X3PSC5_SCHSO</name>
<sequence length="260" mass="28905">MCPIRVFIDKDLLFHIRSEEHEEPSREMKKLIRSLLTTAIAMPLDRLPERDMFVQLSDVTMWVDPLDATEELKDGLLDYVSVMICGTLQGSPVLGVVHLVFSNETSWGWMPNDFSHNLQPLPVHPLSSTALRILVSRSHATADLEAAITSAFAPVVVTITRAGGAGYKIMQLLKGKADLYIHPSGARKWDLCAPIALLEAAGGVFRTMDGRRHHFLRLHPNSSIAEAGGIFAAATQALYHRWALTVRNLYRSLLRAKQST</sequence>
<comment type="cofactor">
    <cofactor evidence="2 15">
        <name>Mg(2+)</name>
        <dbReference type="ChEBI" id="CHEBI:18420"/>
    </cofactor>
</comment>
<comment type="similarity">
    <text evidence="5">Belongs to the inositol monophosphatase superfamily.</text>
</comment>
<dbReference type="SUPFAM" id="SSF56655">
    <property type="entry name" value="Carbohydrate phosphatase"/>
    <property type="match status" value="1"/>
</dbReference>
<evidence type="ECO:0000313" key="16">
    <source>
        <dbReference type="EMBL" id="JAP50096.1"/>
    </source>
</evidence>
<evidence type="ECO:0000256" key="3">
    <source>
        <dbReference type="ARBA" id="ARBA00004167"/>
    </source>
</evidence>
<dbReference type="AlphaFoldDB" id="A0A0X3PSC5"/>
<keyword evidence="8 15" id="KW-0479">Metal-binding</keyword>
<gene>
    <name evidence="16" type="primary">IMPA3</name>
    <name evidence="16" type="ORF">TR91078</name>
</gene>
<keyword evidence="12" id="KW-0472">Membrane</keyword>
<comment type="catalytic activity">
    <reaction evidence="1">
        <text>a myo-inositol phosphate + H2O = myo-inositol + phosphate</text>
        <dbReference type="Rhea" id="RHEA:24056"/>
        <dbReference type="ChEBI" id="CHEBI:15377"/>
        <dbReference type="ChEBI" id="CHEBI:17268"/>
        <dbReference type="ChEBI" id="CHEBI:43474"/>
        <dbReference type="ChEBI" id="CHEBI:84139"/>
        <dbReference type="EC" id="3.1.3.25"/>
    </reaction>
</comment>
<evidence type="ECO:0000256" key="2">
    <source>
        <dbReference type="ARBA" id="ARBA00001946"/>
    </source>
</evidence>
<keyword evidence="10 15" id="KW-0460">Magnesium</keyword>
<comment type="pathway">
    <text evidence="4">Polyol metabolism; myo-inositol biosynthesis; myo-inositol from D-glucose 6-phosphate: step 2/2.</text>
</comment>
<evidence type="ECO:0000256" key="7">
    <source>
        <dbReference type="ARBA" id="ARBA00022692"/>
    </source>
</evidence>
<dbReference type="GO" id="GO:0046872">
    <property type="term" value="F:metal ion binding"/>
    <property type="evidence" value="ECO:0007669"/>
    <property type="project" value="UniProtKB-KW"/>
</dbReference>
<keyword evidence="9" id="KW-0378">Hydrolase</keyword>
<evidence type="ECO:0000256" key="15">
    <source>
        <dbReference type="PIRSR" id="PIRSR600760-2"/>
    </source>
</evidence>
<feature type="binding site" evidence="15">
    <location>
        <position position="66"/>
    </location>
    <ligand>
        <name>Mg(2+)</name>
        <dbReference type="ChEBI" id="CHEBI:18420"/>
        <label>1</label>
        <note>catalytic</note>
    </ligand>
</feature>
<dbReference type="GO" id="GO:0046854">
    <property type="term" value="P:phosphatidylinositol phosphate biosynthetic process"/>
    <property type="evidence" value="ECO:0007669"/>
    <property type="project" value="InterPro"/>
</dbReference>
<dbReference type="EMBL" id="GEEE01013129">
    <property type="protein sequence ID" value="JAP50096.1"/>
    <property type="molecule type" value="Transcribed_RNA"/>
</dbReference>
<dbReference type="InterPro" id="IPR050725">
    <property type="entry name" value="CysQ/Inositol_MonoPase"/>
</dbReference>
<evidence type="ECO:0000256" key="9">
    <source>
        <dbReference type="ARBA" id="ARBA00022801"/>
    </source>
</evidence>
<dbReference type="Pfam" id="PF00459">
    <property type="entry name" value="Inositol_P"/>
    <property type="match status" value="1"/>
</dbReference>
<dbReference type="InterPro" id="IPR020550">
    <property type="entry name" value="Inositol_monophosphatase_CS"/>
</dbReference>
<keyword evidence="11" id="KW-1133">Transmembrane helix</keyword>
<evidence type="ECO:0000256" key="8">
    <source>
        <dbReference type="ARBA" id="ARBA00022723"/>
    </source>
</evidence>
<feature type="binding site" evidence="15">
    <location>
        <position position="190"/>
    </location>
    <ligand>
        <name>Mg(2+)</name>
        <dbReference type="ChEBI" id="CHEBI:18420"/>
        <label>1</label>
        <note>catalytic</note>
    </ligand>
</feature>
<evidence type="ECO:0000256" key="1">
    <source>
        <dbReference type="ARBA" id="ARBA00001033"/>
    </source>
</evidence>
<comment type="subcellular location">
    <subcellularLocation>
        <location evidence="3">Membrane</location>
        <topology evidence="3">Single-pass membrane protein</topology>
    </subcellularLocation>
</comment>
<feature type="binding site" evidence="15">
    <location>
        <position position="64"/>
    </location>
    <ligand>
        <name>Mg(2+)</name>
        <dbReference type="ChEBI" id="CHEBI:18420"/>
        <label>1</label>
        <note>catalytic</note>
    </ligand>
</feature>
<evidence type="ECO:0000256" key="5">
    <source>
        <dbReference type="ARBA" id="ARBA00009759"/>
    </source>
</evidence>
<evidence type="ECO:0000256" key="11">
    <source>
        <dbReference type="ARBA" id="ARBA00022989"/>
    </source>
</evidence>
<proteinExistence type="inferred from homology"/>
<dbReference type="GO" id="GO:0008254">
    <property type="term" value="F:3'-nucleotidase activity"/>
    <property type="evidence" value="ECO:0007669"/>
    <property type="project" value="TreeGrafter"/>
</dbReference>
<organism evidence="16">
    <name type="scientific">Schistocephalus solidus</name>
    <name type="common">Tapeworm</name>
    <dbReference type="NCBI Taxonomy" id="70667"/>
    <lineage>
        <taxon>Eukaryota</taxon>
        <taxon>Metazoa</taxon>
        <taxon>Spiralia</taxon>
        <taxon>Lophotrochozoa</taxon>
        <taxon>Platyhelminthes</taxon>
        <taxon>Cestoda</taxon>
        <taxon>Eucestoda</taxon>
        <taxon>Diphyllobothriidea</taxon>
        <taxon>Diphyllobothriidae</taxon>
        <taxon>Schistocephalus</taxon>
    </lineage>
</organism>
<evidence type="ECO:0000256" key="14">
    <source>
        <dbReference type="ARBA" id="ARBA00042949"/>
    </source>
</evidence>
<dbReference type="GO" id="GO:0016020">
    <property type="term" value="C:membrane"/>
    <property type="evidence" value="ECO:0007669"/>
    <property type="project" value="UniProtKB-SubCell"/>
</dbReference>